<keyword evidence="3 5" id="KW-0413">Isomerase</keyword>
<dbReference type="InterPro" id="IPR014718">
    <property type="entry name" value="GH-type_carb-bd"/>
</dbReference>
<dbReference type="PANTHER" id="PTHR10091">
    <property type="entry name" value="ALDOSE-1-EPIMERASE"/>
    <property type="match status" value="1"/>
</dbReference>
<dbReference type="EC" id="5.1.3.3" evidence="5"/>
<dbReference type="Pfam" id="PF01263">
    <property type="entry name" value="Aldose_epim"/>
    <property type="match status" value="1"/>
</dbReference>
<dbReference type="NCBIfam" id="NF008277">
    <property type="entry name" value="PRK11055.1"/>
    <property type="match status" value="1"/>
</dbReference>
<reference evidence="7 8" key="1">
    <citation type="submission" date="2023-09" db="EMBL/GenBank/DDBJ databases">
        <authorList>
            <person name="Rey-Velasco X."/>
        </authorList>
    </citation>
    <scope>NUCLEOTIDE SEQUENCE [LARGE SCALE GENOMIC DNA]</scope>
    <source>
        <strain evidence="7 8">W311</strain>
    </source>
</reference>
<evidence type="ECO:0000256" key="1">
    <source>
        <dbReference type="ARBA" id="ARBA00005028"/>
    </source>
</evidence>
<dbReference type="InterPro" id="IPR011013">
    <property type="entry name" value="Gal_mutarotase_sf_dom"/>
</dbReference>
<evidence type="ECO:0000256" key="3">
    <source>
        <dbReference type="ARBA" id="ARBA00023235"/>
    </source>
</evidence>
<dbReference type="EMBL" id="CP135076">
    <property type="protein sequence ID" value="WNO52339.1"/>
    <property type="molecule type" value="Genomic_DNA"/>
</dbReference>
<evidence type="ECO:0000256" key="5">
    <source>
        <dbReference type="PIRNR" id="PIRNR005096"/>
    </source>
</evidence>
<dbReference type="CDD" id="cd09019">
    <property type="entry name" value="galactose_mutarotase_like"/>
    <property type="match status" value="1"/>
</dbReference>
<accession>A0ABZ0B4U1</accession>
<dbReference type="InterPro" id="IPR047215">
    <property type="entry name" value="Galactose_mutarotase-like"/>
</dbReference>
<comment type="catalytic activity">
    <reaction evidence="5">
        <text>alpha-D-glucose = beta-D-glucose</text>
        <dbReference type="Rhea" id="RHEA:10264"/>
        <dbReference type="ChEBI" id="CHEBI:15903"/>
        <dbReference type="ChEBI" id="CHEBI:17925"/>
        <dbReference type="EC" id="5.1.3.3"/>
    </reaction>
</comment>
<feature type="chain" id="PRO_5045780741" description="Aldose 1-epimerase" evidence="6">
    <location>
        <begin position="25"/>
        <end position="380"/>
    </location>
</feature>
<evidence type="ECO:0000256" key="4">
    <source>
        <dbReference type="ARBA" id="ARBA00023277"/>
    </source>
</evidence>
<protein>
    <recommendedName>
        <fullName evidence="5">Aldose 1-epimerase</fullName>
        <ecNumber evidence="5">5.1.3.3</ecNumber>
    </recommendedName>
</protein>
<dbReference type="PIRSF" id="PIRSF005096">
    <property type="entry name" value="GALM"/>
    <property type="match status" value="1"/>
</dbReference>
<feature type="signal peptide" evidence="6">
    <location>
        <begin position="1"/>
        <end position="24"/>
    </location>
</feature>
<proteinExistence type="inferred from homology"/>
<evidence type="ECO:0000256" key="6">
    <source>
        <dbReference type="SAM" id="SignalP"/>
    </source>
</evidence>
<sequence length="380" mass="40624">MRGRNIGPAVLTAALATVAQPAVAADAVRAPFGKLADGTAIEKVTLTNDNGMSVTTMALGASVQSLSVPDRDGKRADVVLGYDTPAEYLADPQYFGATVGRFANRIDRGRFPLDGKQYQLEINDGPNSLHGGKQGFDKRVWEVASVESGPTASVTYRYVSADGEGGYPGTVTATATYSLGRDNALHVTYRATTDAPTIVNMSNHSYWNLAGATSDTGSMDDLLTIDASAFTPVSGTLIPTGEIRPVAGTPFDFRKPTRIGARVRDGSSEQLRYGHGYDHNFVIDGDAGTMRRMARVEDSGSGRVMEVWSAAPGLQFYSGNFLDGTTLGKGQHIYREGDALVFEPQLFPDAPNHPDFPSARLDPGETYTNSMIFKFSVADD</sequence>
<gene>
    <name evidence="7" type="ORF">RPR59_07565</name>
</gene>
<keyword evidence="6" id="KW-0732">Signal</keyword>
<comment type="similarity">
    <text evidence="2 5">Belongs to the aldose epimerase family.</text>
</comment>
<dbReference type="SUPFAM" id="SSF74650">
    <property type="entry name" value="Galactose mutarotase-like"/>
    <property type="match status" value="1"/>
</dbReference>
<evidence type="ECO:0000313" key="7">
    <source>
        <dbReference type="EMBL" id="WNO52339.1"/>
    </source>
</evidence>
<organism evidence="7 8">
    <name type="scientific">Stakelama saccharophila</name>
    <dbReference type="NCBI Taxonomy" id="3075605"/>
    <lineage>
        <taxon>Bacteria</taxon>
        <taxon>Pseudomonadati</taxon>
        <taxon>Pseudomonadota</taxon>
        <taxon>Alphaproteobacteria</taxon>
        <taxon>Sphingomonadales</taxon>
        <taxon>Sphingomonadaceae</taxon>
        <taxon>Stakelama</taxon>
    </lineage>
</organism>
<keyword evidence="8" id="KW-1185">Reference proteome</keyword>
<comment type="pathway">
    <text evidence="1 5">Carbohydrate metabolism; hexose metabolism.</text>
</comment>
<keyword evidence="4 5" id="KW-0119">Carbohydrate metabolism</keyword>
<dbReference type="PANTHER" id="PTHR10091:SF0">
    <property type="entry name" value="GALACTOSE MUTAROTASE"/>
    <property type="match status" value="1"/>
</dbReference>
<evidence type="ECO:0000256" key="2">
    <source>
        <dbReference type="ARBA" id="ARBA00006206"/>
    </source>
</evidence>
<dbReference type="RefSeq" id="WP_313912681.1">
    <property type="nucleotide sequence ID" value="NZ_CP135076.1"/>
</dbReference>
<dbReference type="GO" id="GO:0016853">
    <property type="term" value="F:isomerase activity"/>
    <property type="evidence" value="ECO:0007669"/>
    <property type="project" value="UniProtKB-KW"/>
</dbReference>
<dbReference type="InterPro" id="IPR008183">
    <property type="entry name" value="Aldose_1/G6P_1-epimerase"/>
</dbReference>
<dbReference type="Gene3D" id="2.70.98.10">
    <property type="match status" value="1"/>
</dbReference>
<dbReference type="InterPro" id="IPR015443">
    <property type="entry name" value="Aldose_1-epimerase"/>
</dbReference>
<dbReference type="Proteomes" id="UP001302249">
    <property type="component" value="Chromosome"/>
</dbReference>
<evidence type="ECO:0000313" key="8">
    <source>
        <dbReference type="Proteomes" id="UP001302249"/>
    </source>
</evidence>
<name>A0ABZ0B4U1_9SPHN</name>